<accession>A0A448XNG1</accession>
<comment type="caution">
    <text evidence="12">The sequence shown here is derived from an EMBL/GenBank/DDBJ whole genome shotgun (WGS) entry which is preliminary data.</text>
</comment>
<dbReference type="PROSITE" id="PS50196">
    <property type="entry name" value="RANBD1"/>
    <property type="match status" value="1"/>
</dbReference>
<dbReference type="AlphaFoldDB" id="A0A448XNG1"/>
<protein>
    <recommendedName>
        <fullName evidence="11">RanBD1 domain-containing protein</fullName>
    </recommendedName>
</protein>
<evidence type="ECO:0000256" key="6">
    <source>
        <dbReference type="ARBA" id="ARBA00022990"/>
    </source>
</evidence>
<evidence type="ECO:0000256" key="5">
    <source>
        <dbReference type="ARBA" id="ARBA00022927"/>
    </source>
</evidence>
<proteinExistence type="predicted"/>
<gene>
    <name evidence="12" type="ORF">PXEA_LOCUS34421</name>
</gene>
<dbReference type="InterPro" id="IPR000156">
    <property type="entry name" value="Ran_bind_dom"/>
</dbReference>
<dbReference type="OrthoDB" id="10062131at2759"/>
<keyword evidence="4" id="KW-0509">mRNA transport</keyword>
<dbReference type="CDD" id="cd13170">
    <property type="entry name" value="RanBD_NUP50"/>
    <property type="match status" value="1"/>
</dbReference>
<dbReference type="GO" id="GO:0051028">
    <property type="term" value="P:mRNA transport"/>
    <property type="evidence" value="ECO:0007669"/>
    <property type="project" value="UniProtKB-KW"/>
</dbReference>
<keyword evidence="13" id="KW-1185">Reference proteome</keyword>
<evidence type="ECO:0000256" key="2">
    <source>
        <dbReference type="ARBA" id="ARBA00022448"/>
    </source>
</evidence>
<dbReference type="Proteomes" id="UP000784294">
    <property type="component" value="Unassembled WGS sequence"/>
</dbReference>
<sequence length="454" mass="49977">MSKRIAQSDLNSDNWDQPEEIVEKGDFNKADDSKISARTILSARRSSLKSGTGGSLRSFTGFTSLPPTFQSNGLFNFSKSEKDQPSKAEPATDPSSANEQDRRLSLIKSLNEGVLAWITKHVKDDPYCVLSPVFADYDKHLSTIEKRVPENDGPNRKENEHDTKKQDTSPSLAPSSSSAFTFKFAGDKTSGLTANKRSTTDSDSLESHSKPFEAISSSHQPFEFPPLGSALTSFTTPISSDKHNFKKTPTFQFGFANKLAAGSQPVQSAVTFSLDAKSKTLSTPASFLTQSFPPQLGANKEKADEADAEDNEEYIPPVPEAREIKEEGSVFTTRCKLFYKLSDSWKERGLGNLYIKPDGDSKDKFQLLIRADTNLGTILLNIIVTKDMPIKQQKNNLTLVCVPNPPVPGANCEKKELDSSLNDKSNLVPMLIRVKTEDAASNLLEELNKYRSCS</sequence>
<feature type="compositionally biased region" description="Polar residues" evidence="10">
    <location>
        <begin position="44"/>
        <end position="78"/>
    </location>
</feature>
<dbReference type="GO" id="GO:0005643">
    <property type="term" value="C:nuclear pore"/>
    <property type="evidence" value="ECO:0007669"/>
    <property type="project" value="UniProtKB-SubCell"/>
</dbReference>
<dbReference type="PANTHER" id="PTHR23138:SF141">
    <property type="entry name" value="NUCLEAR PORE COMPLEX PROTEIN NUP50"/>
    <property type="match status" value="1"/>
</dbReference>
<dbReference type="PANTHER" id="PTHR23138">
    <property type="entry name" value="RAN BINDING PROTEIN"/>
    <property type="match status" value="1"/>
</dbReference>
<evidence type="ECO:0000313" key="12">
    <source>
        <dbReference type="EMBL" id="VEL40981.1"/>
    </source>
</evidence>
<keyword evidence="2" id="KW-0813">Transport</keyword>
<keyword evidence="9" id="KW-0539">Nucleus</keyword>
<feature type="region of interest" description="Disordered" evidence="10">
    <location>
        <begin position="1"/>
        <end position="28"/>
    </location>
</feature>
<dbReference type="GO" id="GO:0006606">
    <property type="term" value="P:protein import into nucleus"/>
    <property type="evidence" value="ECO:0007669"/>
    <property type="project" value="TreeGrafter"/>
</dbReference>
<dbReference type="SUPFAM" id="SSF50729">
    <property type="entry name" value="PH domain-like"/>
    <property type="match status" value="1"/>
</dbReference>
<keyword evidence="8" id="KW-0906">Nuclear pore complex</keyword>
<evidence type="ECO:0000256" key="7">
    <source>
        <dbReference type="ARBA" id="ARBA00023010"/>
    </source>
</evidence>
<feature type="region of interest" description="Disordered" evidence="10">
    <location>
        <begin position="145"/>
        <end position="178"/>
    </location>
</feature>
<keyword evidence="3" id="KW-0677">Repeat</keyword>
<evidence type="ECO:0000256" key="3">
    <source>
        <dbReference type="ARBA" id="ARBA00022737"/>
    </source>
</evidence>
<organism evidence="12 13">
    <name type="scientific">Protopolystoma xenopodis</name>
    <dbReference type="NCBI Taxonomy" id="117903"/>
    <lineage>
        <taxon>Eukaryota</taxon>
        <taxon>Metazoa</taxon>
        <taxon>Spiralia</taxon>
        <taxon>Lophotrochozoa</taxon>
        <taxon>Platyhelminthes</taxon>
        <taxon>Monogenea</taxon>
        <taxon>Polyopisthocotylea</taxon>
        <taxon>Polystomatidea</taxon>
        <taxon>Polystomatidae</taxon>
        <taxon>Protopolystoma</taxon>
    </lineage>
</organism>
<reference evidence="12" key="1">
    <citation type="submission" date="2018-11" db="EMBL/GenBank/DDBJ databases">
        <authorList>
            <consortium name="Pathogen Informatics"/>
        </authorList>
    </citation>
    <scope>NUCLEOTIDE SEQUENCE</scope>
</reference>
<evidence type="ECO:0000256" key="10">
    <source>
        <dbReference type="SAM" id="MobiDB-lite"/>
    </source>
</evidence>
<dbReference type="InterPro" id="IPR011993">
    <property type="entry name" value="PH-like_dom_sf"/>
</dbReference>
<feature type="compositionally biased region" description="Low complexity" evidence="10">
    <location>
        <begin position="169"/>
        <end position="178"/>
    </location>
</feature>
<name>A0A448XNG1_9PLAT</name>
<feature type="compositionally biased region" description="Basic and acidic residues" evidence="10">
    <location>
        <begin position="145"/>
        <end position="167"/>
    </location>
</feature>
<evidence type="ECO:0000256" key="8">
    <source>
        <dbReference type="ARBA" id="ARBA00023132"/>
    </source>
</evidence>
<evidence type="ECO:0000256" key="9">
    <source>
        <dbReference type="ARBA" id="ARBA00023242"/>
    </source>
</evidence>
<keyword evidence="7" id="KW-0811">Translocation</keyword>
<keyword evidence="5" id="KW-0653">Protein transport</keyword>
<keyword evidence="6" id="KW-0007">Acetylation</keyword>
<dbReference type="SMART" id="SM00160">
    <property type="entry name" value="RanBD"/>
    <property type="match status" value="1"/>
</dbReference>
<dbReference type="EMBL" id="CAAALY010267316">
    <property type="protein sequence ID" value="VEL40981.1"/>
    <property type="molecule type" value="Genomic_DNA"/>
</dbReference>
<evidence type="ECO:0000256" key="4">
    <source>
        <dbReference type="ARBA" id="ARBA00022816"/>
    </source>
</evidence>
<evidence type="ECO:0000259" key="11">
    <source>
        <dbReference type="PROSITE" id="PS50196"/>
    </source>
</evidence>
<feature type="region of interest" description="Disordered" evidence="10">
    <location>
        <begin position="44"/>
        <end position="104"/>
    </location>
</feature>
<dbReference type="InterPro" id="IPR015007">
    <property type="entry name" value="NUP2/50/61"/>
</dbReference>
<evidence type="ECO:0000256" key="1">
    <source>
        <dbReference type="ARBA" id="ARBA00004567"/>
    </source>
</evidence>
<feature type="region of interest" description="Disordered" evidence="10">
    <location>
        <begin position="191"/>
        <end position="210"/>
    </location>
</feature>
<comment type="subcellular location">
    <subcellularLocation>
        <location evidence="1">Nucleus</location>
        <location evidence="1">Nuclear pore complex</location>
    </subcellularLocation>
</comment>
<feature type="region of interest" description="Disordered" evidence="10">
    <location>
        <begin position="292"/>
        <end position="312"/>
    </location>
</feature>
<dbReference type="Gene3D" id="2.30.29.30">
    <property type="entry name" value="Pleckstrin-homology domain (PH domain)/Phosphotyrosine-binding domain (PTB)"/>
    <property type="match status" value="1"/>
</dbReference>
<feature type="domain" description="RanBD1" evidence="11">
    <location>
        <begin position="325"/>
        <end position="449"/>
    </location>
</feature>
<dbReference type="Pfam" id="PF08911">
    <property type="entry name" value="NUP50"/>
    <property type="match status" value="1"/>
</dbReference>
<evidence type="ECO:0000313" key="13">
    <source>
        <dbReference type="Proteomes" id="UP000784294"/>
    </source>
</evidence>
<dbReference type="InterPro" id="IPR045255">
    <property type="entry name" value="RanBP1-like"/>
</dbReference>
<dbReference type="Pfam" id="PF00638">
    <property type="entry name" value="Ran_BP1"/>
    <property type="match status" value="1"/>
</dbReference>